<keyword evidence="2" id="KW-0732">Signal</keyword>
<dbReference type="AlphaFoldDB" id="A0A545ASY9"/>
<proteinExistence type="predicted"/>
<dbReference type="RefSeq" id="WP_142704943.1">
    <property type="nucleotide sequence ID" value="NZ_VIRS01000008.1"/>
</dbReference>
<dbReference type="Proteomes" id="UP000317982">
    <property type="component" value="Unassembled WGS sequence"/>
</dbReference>
<accession>A0A545ASY9</accession>
<keyword evidence="4" id="KW-1185">Reference proteome</keyword>
<dbReference type="InParanoid" id="A0A545ASY9"/>
<dbReference type="EMBL" id="VIRS01000008">
    <property type="protein sequence ID" value="TQS44459.1"/>
    <property type="molecule type" value="Genomic_DNA"/>
</dbReference>
<evidence type="ECO:0000313" key="4">
    <source>
        <dbReference type="Proteomes" id="UP000317982"/>
    </source>
</evidence>
<gene>
    <name evidence="3" type="ORF">FL583_13405</name>
</gene>
<dbReference type="InterPro" id="IPR006311">
    <property type="entry name" value="TAT_signal"/>
</dbReference>
<evidence type="ECO:0000256" key="1">
    <source>
        <dbReference type="SAM" id="MobiDB-lite"/>
    </source>
</evidence>
<dbReference type="PROSITE" id="PS51318">
    <property type="entry name" value="TAT"/>
    <property type="match status" value="1"/>
</dbReference>
<name>A0A545ASY9_9ACTN</name>
<feature type="region of interest" description="Disordered" evidence="1">
    <location>
        <begin position="53"/>
        <end position="85"/>
    </location>
</feature>
<evidence type="ECO:0000313" key="3">
    <source>
        <dbReference type="EMBL" id="TQS44459.1"/>
    </source>
</evidence>
<feature type="signal peptide" evidence="2">
    <location>
        <begin position="1"/>
        <end position="31"/>
    </location>
</feature>
<sequence>MRRITLRLVFALCAAVLAAAGLGAAAAPAGASTGFGGAGLNGAGPAVALAPHSASYSGTAGRSRPAATRTVTHTVAPRSGENSAPASVAALRAPLDGLPSGTLAALLALAPLLIPVGRALTSAPTRGPPAVAGLPETRAPPTSGRL</sequence>
<organism evidence="3 4">
    <name type="scientific">Cryptosporangium phraense</name>
    <dbReference type="NCBI Taxonomy" id="2593070"/>
    <lineage>
        <taxon>Bacteria</taxon>
        <taxon>Bacillati</taxon>
        <taxon>Actinomycetota</taxon>
        <taxon>Actinomycetes</taxon>
        <taxon>Cryptosporangiales</taxon>
        <taxon>Cryptosporangiaceae</taxon>
        <taxon>Cryptosporangium</taxon>
    </lineage>
</organism>
<reference evidence="3 4" key="1">
    <citation type="submission" date="2019-07" db="EMBL/GenBank/DDBJ databases">
        <title>Cryptosporangium phraense sp. nov., isolated from plant litter.</title>
        <authorList>
            <person name="Suriyachadkun C."/>
        </authorList>
    </citation>
    <scope>NUCLEOTIDE SEQUENCE [LARGE SCALE GENOMIC DNA]</scope>
    <source>
        <strain evidence="3 4">A-T 5661</strain>
    </source>
</reference>
<feature type="region of interest" description="Disordered" evidence="1">
    <location>
        <begin position="125"/>
        <end position="146"/>
    </location>
</feature>
<evidence type="ECO:0000256" key="2">
    <source>
        <dbReference type="SAM" id="SignalP"/>
    </source>
</evidence>
<protein>
    <submittedName>
        <fullName evidence="3">Uncharacterized protein</fullName>
    </submittedName>
</protein>
<feature type="chain" id="PRO_5021785590" evidence="2">
    <location>
        <begin position="32"/>
        <end position="146"/>
    </location>
</feature>
<comment type="caution">
    <text evidence="3">The sequence shown here is derived from an EMBL/GenBank/DDBJ whole genome shotgun (WGS) entry which is preliminary data.</text>
</comment>